<comment type="caution">
    <text evidence="1">The sequence shown here is derived from an EMBL/GenBank/DDBJ whole genome shotgun (WGS) entry which is preliminary data.</text>
</comment>
<sequence length="102" mass="11572">MVGMREREERRKERAREARVGRSKRWGFIGFEEERVRGDWVGFGRVSNPTDCIGSPKNETETDRVTNESEHIGLLRVIIGSVFVGVPIWEANAIGNDKQASV</sequence>
<protein>
    <submittedName>
        <fullName evidence="1">Uncharacterized protein</fullName>
    </submittedName>
</protein>
<dbReference type="Proteomes" id="UP000634136">
    <property type="component" value="Unassembled WGS sequence"/>
</dbReference>
<reference evidence="1" key="1">
    <citation type="submission" date="2020-09" db="EMBL/GenBank/DDBJ databases">
        <title>Genome-Enabled Discovery of Anthraquinone Biosynthesis in Senna tora.</title>
        <authorList>
            <person name="Kang S.-H."/>
            <person name="Pandey R.P."/>
            <person name="Lee C.-M."/>
            <person name="Sim J.-S."/>
            <person name="Jeong J.-T."/>
            <person name="Choi B.-S."/>
            <person name="Jung M."/>
            <person name="Ginzburg D."/>
            <person name="Zhao K."/>
            <person name="Won S.Y."/>
            <person name="Oh T.-J."/>
            <person name="Yu Y."/>
            <person name="Kim N.-H."/>
            <person name="Lee O.R."/>
            <person name="Lee T.-H."/>
            <person name="Bashyal P."/>
            <person name="Kim T.-S."/>
            <person name="Lee W.-H."/>
            <person name="Kawkins C."/>
            <person name="Kim C.-K."/>
            <person name="Kim J.S."/>
            <person name="Ahn B.O."/>
            <person name="Rhee S.Y."/>
            <person name="Sohng J.K."/>
        </authorList>
    </citation>
    <scope>NUCLEOTIDE SEQUENCE</scope>
    <source>
        <tissue evidence="1">Leaf</tissue>
    </source>
</reference>
<organism evidence="1 2">
    <name type="scientific">Senna tora</name>
    <dbReference type="NCBI Taxonomy" id="362788"/>
    <lineage>
        <taxon>Eukaryota</taxon>
        <taxon>Viridiplantae</taxon>
        <taxon>Streptophyta</taxon>
        <taxon>Embryophyta</taxon>
        <taxon>Tracheophyta</taxon>
        <taxon>Spermatophyta</taxon>
        <taxon>Magnoliopsida</taxon>
        <taxon>eudicotyledons</taxon>
        <taxon>Gunneridae</taxon>
        <taxon>Pentapetalae</taxon>
        <taxon>rosids</taxon>
        <taxon>fabids</taxon>
        <taxon>Fabales</taxon>
        <taxon>Fabaceae</taxon>
        <taxon>Caesalpinioideae</taxon>
        <taxon>Cassia clade</taxon>
        <taxon>Senna</taxon>
    </lineage>
</organism>
<dbReference type="AlphaFoldDB" id="A0A834X1R5"/>
<proteinExistence type="predicted"/>
<name>A0A834X1R5_9FABA</name>
<gene>
    <name evidence="1" type="ORF">G2W53_010894</name>
</gene>
<evidence type="ECO:0000313" key="1">
    <source>
        <dbReference type="EMBL" id="KAF7836035.1"/>
    </source>
</evidence>
<evidence type="ECO:0000313" key="2">
    <source>
        <dbReference type="Proteomes" id="UP000634136"/>
    </source>
</evidence>
<accession>A0A834X1R5</accession>
<dbReference type="EMBL" id="JAAIUW010000004">
    <property type="protein sequence ID" value="KAF7836035.1"/>
    <property type="molecule type" value="Genomic_DNA"/>
</dbReference>
<keyword evidence="2" id="KW-1185">Reference proteome</keyword>